<comment type="caution">
    <text evidence="4">The sequence shown here is derived from an EMBL/GenBank/DDBJ whole genome shotgun (WGS) entry which is preliminary data.</text>
</comment>
<dbReference type="PANTHER" id="PTHR21020:SF0">
    <property type="entry name" value="ZINC FINGER PROTEIN 800"/>
    <property type="match status" value="1"/>
</dbReference>
<dbReference type="GO" id="GO:0008270">
    <property type="term" value="F:zinc ion binding"/>
    <property type="evidence" value="ECO:0007669"/>
    <property type="project" value="UniProtKB-KW"/>
</dbReference>
<dbReference type="InterPro" id="IPR039149">
    <property type="entry name" value="ZNF800"/>
</dbReference>
<protein>
    <recommendedName>
        <fullName evidence="3">C2H2-type domain-containing protein</fullName>
    </recommendedName>
</protein>
<accession>A0A3L8DVD3</accession>
<proteinExistence type="predicted"/>
<feature type="domain" description="C2H2-type" evidence="3">
    <location>
        <begin position="262"/>
        <end position="290"/>
    </location>
</feature>
<dbReference type="InterPro" id="IPR036236">
    <property type="entry name" value="Znf_C2H2_sf"/>
</dbReference>
<reference evidence="4" key="2">
    <citation type="submission" date="2018-07" db="EMBL/GenBank/DDBJ databases">
        <authorList>
            <person name="Mckenzie S.K."/>
            <person name="Kronauer D.J.C."/>
        </authorList>
    </citation>
    <scope>NUCLEOTIDE SEQUENCE</scope>
    <source>
        <strain evidence="4">Clonal line C1</strain>
    </source>
</reference>
<feature type="compositionally biased region" description="Basic and acidic residues" evidence="2">
    <location>
        <begin position="533"/>
        <end position="548"/>
    </location>
</feature>
<evidence type="ECO:0000256" key="2">
    <source>
        <dbReference type="SAM" id="MobiDB-lite"/>
    </source>
</evidence>
<feature type="region of interest" description="Disordered" evidence="2">
    <location>
        <begin position="652"/>
        <end position="688"/>
    </location>
</feature>
<feature type="domain" description="C2H2-type" evidence="3">
    <location>
        <begin position="77"/>
        <end position="104"/>
    </location>
</feature>
<organism evidence="4">
    <name type="scientific">Ooceraea biroi</name>
    <name type="common">Clonal raider ant</name>
    <name type="synonym">Cerapachys biroi</name>
    <dbReference type="NCBI Taxonomy" id="2015173"/>
    <lineage>
        <taxon>Eukaryota</taxon>
        <taxon>Metazoa</taxon>
        <taxon>Ecdysozoa</taxon>
        <taxon>Arthropoda</taxon>
        <taxon>Hexapoda</taxon>
        <taxon>Insecta</taxon>
        <taxon>Pterygota</taxon>
        <taxon>Neoptera</taxon>
        <taxon>Endopterygota</taxon>
        <taxon>Hymenoptera</taxon>
        <taxon>Apocrita</taxon>
        <taxon>Aculeata</taxon>
        <taxon>Formicoidea</taxon>
        <taxon>Formicidae</taxon>
        <taxon>Dorylinae</taxon>
        <taxon>Ooceraea</taxon>
    </lineage>
</organism>
<sequence length="860" mass="96932">MGLQTVKSKRRGRKRNEGLEKVELPTKDTTSLVNSDLSSLHKPIDTSASALYQVSKLLETGTEEVKSVLSYECDIIYECRVCRSLFRSIVNFMSHKREYCREKFHVPLDGSLLDDSNAIIIKGAVKNDRVLRSQAFKEHPQKRDPSATVDVLNKKQKESTESNVFNETTIENELPNAPNEQHIYLESIDANCSAVCQSTKSLNTVDTDVMKAKITDLRNMMEDRITLQGQIESLVEKSDSPILMDMNEEDELLTPRPPANNLICNICEAKFSTKKTLKVHMKTLHTAKRICYVCPCCSNTFANTWSVYRHLHKVHKKTREQVRDLRLYIQEKIFHRETSAIKGARNARKFRTSTLKTATITNKYRKSISRVKSNKSNKKNKELQKKYRRCGKRLDTKISLSAHSQGHEMPTNDRSVCETENVEAATDCNAKVRNKEDTLNTSSEEIIQDVVPNLVKENGNVKKNCSSTCNSTSDENDFTPAMAQNIDKNEPASENSYNFVPDKDLFELKYLTPKMRYKMRKWLSNYARNLPTESKEKDTAEVQEDKSRPSSPLVASGEEDPTLFMKNKIAGIADFQKLRCLSCKRKFTSLSNLFRHITIHVGWNPYRCKLCDFKSFARCGCIAHCNKAHDAQSVAESVIEISHSEYVGNQNATADVTSKSETPSDSDTTNAVSSNQSETSLDLGNSNNSSVQIASQVDAIITEQAVDSDGDIELKDTDVKNGENNITMMENLSDYMMSHGSEKLDANPDLKRIVMEVIFGSGDTTITKQVDSDKAAVKTDDNAGGDTDAKNKDKNNIAFITESKERFSSSANNVLKHQRPIRNRVKALSADFVYDLKRLASRKENALSNSRAPNVRKKSK</sequence>
<evidence type="ECO:0000259" key="3">
    <source>
        <dbReference type="PROSITE" id="PS50157"/>
    </source>
</evidence>
<evidence type="ECO:0000313" key="4">
    <source>
        <dbReference type="EMBL" id="RLU24371.1"/>
    </source>
</evidence>
<feature type="domain" description="C2H2-type" evidence="3">
    <location>
        <begin position="292"/>
        <end position="320"/>
    </location>
</feature>
<feature type="region of interest" description="Disordered" evidence="2">
    <location>
        <begin position="533"/>
        <end position="558"/>
    </location>
</feature>
<dbReference type="AlphaFoldDB" id="A0A3L8DVD3"/>
<feature type="region of interest" description="Disordered" evidence="2">
    <location>
        <begin position="773"/>
        <end position="792"/>
    </location>
</feature>
<dbReference type="Gene3D" id="3.30.160.60">
    <property type="entry name" value="Classic Zinc Finger"/>
    <property type="match status" value="2"/>
</dbReference>
<dbReference type="PROSITE" id="PS00028">
    <property type="entry name" value="ZINC_FINGER_C2H2_1"/>
    <property type="match status" value="3"/>
</dbReference>
<feature type="domain" description="C2H2-type" evidence="3">
    <location>
        <begin position="578"/>
        <end position="605"/>
    </location>
</feature>
<reference evidence="4" key="1">
    <citation type="journal article" date="2018" name="Genome Res.">
        <title>The genomic architecture and molecular evolution of ant odorant receptors.</title>
        <authorList>
            <person name="McKenzie S.K."/>
            <person name="Kronauer D.J.C."/>
        </authorList>
    </citation>
    <scope>NUCLEOTIDE SEQUENCE [LARGE SCALE GENOMIC DNA]</scope>
    <source>
        <strain evidence="4">Clonal line C1</strain>
    </source>
</reference>
<dbReference type="SUPFAM" id="SSF57667">
    <property type="entry name" value="beta-beta-alpha zinc fingers"/>
    <property type="match status" value="2"/>
</dbReference>
<dbReference type="Proteomes" id="UP000279307">
    <property type="component" value="Chromosome 3"/>
</dbReference>
<gene>
    <name evidence="4" type="ORF">DMN91_002459</name>
</gene>
<keyword evidence="1" id="KW-0479">Metal-binding</keyword>
<feature type="region of interest" description="Disordered" evidence="2">
    <location>
        <begin position="1"/>
        <end position="20"/>
    </location>
</feature>
<dbReference type="SMART" id="SM00355">
    <property type="entry name" value="ZnF_C2H2"/>
    <property type="match status" value="6"/>
</dbReference>
<dbReference type="PANTHER" id="PTHR21020">
    <property type="entry name" value="ZINC FINGER PROTEIN 800"/>
    <property type="match status" value="1"/>
</dbReference>
<dbReference type="EMBL" id="QOIP01000003">
    <property type="protein sequence ID" value="RLU24371.1"/>
    <property type="molecule type" value="Genomic_DNA"/>
</dbReference>
<name>A0A3L8DVD3_OOCBI</name>
<evidence type="ECO:0000256" key="1">
    <source>
        <dbReference type="PROSITE-ProRule" id="PRU00042"/>
    </source>
</evidence>
<keyword evidence="1" id="KW-0863">Zinc-finger</keyword>
<dbReference type="InterPro" id="IPR013087">
    <property type="entry name" value="Znf_C2H2_type"/>
</dbReference>
<dbReference type="OrthoDB" id="10066279at2759"/>
<dbReference type="PROSITE" id="PS50157">
    <property type="entry name" value="ZINC_FINGER_C2H2_2"/>
    <property type="match status" value="4"/>
</dbReference>
<keyword evidence="1" id="KW-0862">Zinc</keyword>